<dbReference type="Proteomes" id="UP000887574">
    <property type="component" value="Unplaced"/>
</dbReference>
<dbReference type="WBParaSite" id="jg21626">
    <property type="protein sequence ID" value="jg21626"/>
    <property type="gene ID" value="jg21626"/>
</dbReference>
<sequence length="246" mass="27106">MRNIDQVFWVDHSPKVKGRTPLTTATPKLLLVKRTVEIPPNPNPVGKTLQPTVLTTKKAVGHPKLMRLPRVSSPSEIELRTNGHPTNFHSATDSSERKRVASKARSGTSISDDEEVTPELTEANKAELVQLEELSKSGDHSNRLLYFAKRVYGRWLHSSTPCNQGIQSGLGGEHVGQGADLYAITKDRMSAVHVAARWANDHMLQTLIDKRMDVAKPAGHLVDGPSTRLAREPLPRLIMCPMSAAH</sequence>
<name>A0A915DMG9_9BILA</name>
<accession>A0A915DMG9</accession>
<keyword evidence="2" id="KW-1185">Reference proteome</keyword>
<feature type="region of interest" description="Disordered" evidence="1">
    <location>
        <begin position="72"/>
        <end position="119"/>
    </location>
</feature>
<organism evidence="2 3">
    <name type="scientific">Ditylenchus dipsaci</name>
    <dbReference type="NCBI Taxonomy" id="166011"/>
    <lineage>
        <taxon>Eukaryota</taxon>
        <taxon>Metazoa</taxon>
        <taxon>Ecdysozoa</taxon>
        <taxon>Nematoda</taxon>
        <taxon>Chromadorea</taxon>
        <taxon>Rhabditida</taxon>
        <taxon>Tylenchina</taxon>
        <taxon>Tylenchomorpha</taxon>
        <taxon>Sphaerularioidea</taxon>
        <taxon>Anguinidae</taxon>
        <taxon>Anguininae</taxon>
        <taxon>Ditylenchus</taxon>
    </lineage>
</organism>
<reference evidence="3" key="1">
    <citation type="submission" date="2022-11" db="UniProtKB">
        <authorList>
            <consortium name="WormBaseParasite"/>
        </authorList>
    </citation>
    <scope>IDENTIFICATION</scope>
</reference>
<feature type="compositionally biased region" description="Polar residues" evidence="1">
    <location>
        <begin position="83"/>
        <end position="93"/>
    </location>
</feature>
<protein>
    <submittedName>
        <fullName evidence="3">Uncharacterized protein</fullName>
    </submittedName>
</protein>
<dbReference type="AlphaFoldDB" id="A0A915DMG9"/>
<evidence type="ECO:0000313" key="2">
    <source>
        <dbReference type="Proteomes" id="UP000887574"/>
    </source>
</evidence>
<proteinExistence type="predicted"/>
<evidence type="ECO:0000313" key="3">
    <source>
        <dbReference type="WBParaSite" id="jg21626"/>
    </source>
</evidence>
<evidence type="ECO:0000256" key="1">
    <source>
        <dbReference type="SAM" id="MobiDB-lite"/>
    </source>
</evidence>